<protein>
    <submittedName>
        <fullName evidence="1">Uncharacterized protein</fullName>
    </submittedName>
</protein>
<name>A0AAV2NPE8_9HYME</name>
<organism evidence="1 2">
    <name type="scientific">Lasius platythorax</name>
    <dbReference type="NCBI Taxonomy" id="488582"/>
    <lineage>
        <taxon>Eukaryota</taxon>
        <taxon>Metazoa</taxon>
        <taxon>Ecdysozoa</taxon>
        <taxon>Arthropoda</taxon>
        <taxon>Hexapoda</taxon>
        <taxon>Insecta</taxon>
        <taxon>Pterygota</taxon>
        <taxon>Neoptera</taxon>
        <taxon>Endopterygota</taxon>
        <taxon>Hymenoptera</taxon>
        <taxon>Apocrita</taxon>
        <taxon>Aculeata</taxon>
        <taxon>Formicoidea</taxon>
        <taxon>Formicidae</taxon>
        <taxon>Formicinae</taxon>
        <taxon>Lasius</taxon>
        <taxon>Lasius</taxon>
    </lineage>
</organism>
<accession>A0AAV2NPE8</accession>
<proteinExistence type="predicted"/>
<dbReference type="Proteomes" id="UP001497644">
    <property type="component" value="Chromosome 3"/>
</dbReference>
<gene>
    <name evidence="1" type="ORF">LPLAT_LOCUS7651</name>
</gene>
<dbReference type="EMBL" id="OZ034826">
    <property type="protein sequence ID" value="CAL1681686.1"/>
    <property type="molecule type" value="Genomic_DNA"/>
</dbReference>
<reference evidence="1" key="1">
    <citation type="submission" date="2024-04" db="EMBL/GenBank/DDBJ databases">
        <authorList>
            <consortium name="Molecular Ecology Group"/>
        </authorList>
    </citation>
    <scope>NUCLEOTIDE SEQUENCE</scope>
</reference>
<evidence type="ECO:0000313" key="2">
    <source>
        <dbReference type="Proteomes" id="UP001497644"/>
    </source>
</evidence>
<dbReference type="AlphaFoldDB" id="A0AAV2NPE8"/>
<sequence>MRSAIIKLHVAFSQKRGNSTKVRLFPNDPSAVANIDIVVRKPARYRRDTGESEKLDNQFAFNNPRSRVKTDVFDGAWHLGDSELPARKSACGLDALSSPRRWPRSVPVQDSRFAYEWFMPS</sequence>
<evidence type="ECO:0000313" key="1">
    <source>
        <dbReference type="EMBL" id="CAL1681686.1"/>
    </source>
</evidence>
<keyword evidence="2" id="KW-1185">Reference proteome</keyword>